<proteinExistence type="predicted"/>
<dbReference type="RefSeq" id="WP_389360894.1">
    <property type="nucleotide sequence ID" value="NZ_JBIACK010000004.1"/>
</dbReference>
<dbReference type="EMBL" id="JBIACK010000004">
    <property type="protein sequence ID" value="MFE8701085.1"/>
    <property type="molecule type" value="Genomic_DNA"/>
</dbReference>
<dbReference type="Proteomes" id="UP001601059">
    <property type="component" value="Unassembled WGS sequence"/>
</dbReference>
<comment type="caution">
    <text evidence="1">The sequence shown here is derived from an EMBL/GenBank/DDBJ whole genome shotgun (WGS) entry which is preliminary data.</text>
</comment>
<keyword evidence="2" id="KW-1185">Reference proteome</keyword>
<protein>
    <submittedName>
        <fullName evidence="1">Uncharacterized protein</fullName>
    </submittedName>
</protein>
<gene>
    <name evidence="1" type="ORF">ACFYKX_10810</name>
</gene>
<name>A0ABW6KDW3_9BACI</name>
<accession>A0ABW6KDW3</accession>
<reference evidence="1 2" key="1">
    <citation type="submission" date="2024-08" db="EMBL/GenBank/DDBJ databases">
        <title>Two novel Cytobacillus novel species.</title>
        <authorList>
            <person name="Liu G."/>
        </authorList>
    </citation>
    <scope>NUCLEOTIDE SEQUENCE [LARGE SCALE GENOMIC DNA]</scope>
    <source>
        <strain evidence="1 2">FJAT-54145</strain>
    </source>
</reference>
<evidence type="ECO:0000313" key="1">
    <source>
        <dbReference type="EMBL" id="MFE8701085.1"/>
    </source>
</evidence>
<sequence length="221" mass="24879">MNLNKTQADKVLILSFLGIKESQLIEMEDYDKIAIQESFLEPRECSPTQNGEDALDLLAKLRESYSVEIFRVLGSNEWSVKLAKENDSYLAGHSDLNLAICFAALLSLNLDYADTILASDGFAEVKQKGKYITFTPKKDWDLFDDTGFQDTDGKAILVGENYRDTESAYNIYQIRIRQNQPVIHWGGGFMILTENKARQLKHAPLASMLPGASLFNSKIID</sequence>
<organism evidence="1 2">
    <name type="scientific">Cytobacillus spartinae</name>
    <dbReference type="NCBI Taxonomy" id="3299023"/>
    <lineage>
        <taxon>Bacteria</taxon>
        <taxon>Bacillati</taxon>
        <taxon>Bacillota</taxon>
        <taxon>Bacilli</taxon>
        <taxon>Bacillales</taxon>
        <taxon>Bacillaceae</taxon>
        <taxon>Cytobacillus</taxon>
    </lineage>
</organism>
<evidence type="ECO:0000313" key="2">
    <source>
        <dbReference type="Proteomes" id="UP001601059"/>
    </source>
</evidence>